<dbReference type="Proteomes" id="UP000290288">
    <property type="component" value="Unassembled WGS sequence"/>
</dbReference>
<proteinExistence type="predicted"/>
<evidence type="ECO:0000313" key="3">
    <source>
        <dbReference type="Proteomes" id="UP000290288"/>
    </source>
</evidence>
<name>A0A4V1Q414_9AGAR</name>
<dbReference type="STRING" id="2316362.A0A4V1Q414"/>
<feature type="compositionally biased region" description="Acidic residues" evidence="1">
    <location>
        <begin position="121"/>
        <end position="139"/>
    </location>
</feature>
<organism evidence="2 3">
    <name type="scientific">Candolleomyces aberdarensis</name>
    <dbReference type="NCBI Taxonomy" id="2316362"/>
    <lineage>
        <taxon>Eukaryota</taxon>
        <taxon>Fungi</taxon>
        <taxon>Dikarya</taxon>
        <taxon>Basidiomycota</taxon>
        <taxon>Agaricomycotina</taxon>
        <taxon>Agaricomycetes</taxon>
        <taxon>Agaricomycetidae</taxon>
        <taxon>Agaricales</taxon>
        <taxon>Agaricineae</taxon>
        <taxon>Psathyrellaceae</taxon>
        <taxon>Candolleomyces</taxon>
    </lineage>
</organism>
<dbReference type="AlphaFoldDB" id="A0A4V1Q414"/>
<dbReference type="InterPro" id="IPR032675">
    <property type="entry name" value="LRR_dom_sf"/>
</dbReference>
<accession>A0A4V1Q414</accession>
<dbReference type="Gene3D" id="3.80.10.10">
    <property type="entry name" value="Ribonuclease Inhibitor"/>
    <property type="match status" value="1"/>
</dbReference>
<reference evidence="2 3" key="1">
    <citation type="submission" date="2019-01" db="EMBL/GenBank/DDBJ databases">
        <title>Draft genome sequence of Psathyrella aberdarensis IHI B618.</title>
        <authorList>
            <person name="Buettner E."/>
            <person name="Kellner H."/>
        </authorList>
    </citation>
    <scope>NUCLEOTIDE SEQUENCE [LARGE SCALE GENOMIC DNA]</scope>
    <source>
        <strain evidence="2 3">IHI B618</strain>
    </source>
</reference>
<evidence type="ECO:0000256" key="1">
    <source>
        <dbReference type="SAM" id="MobiDB-lite"/>
    </source>
</evidence>
<evidence type="ECO:0008006" key="4">
    <source>
        <dbReference type="Google" id="ProtNLM"/>
    </source>
</evidence>
<sequence>MPRLPVEHRLHELGLPDEIVSIAQSHRDLPPRGRSRVELAITEYEEEISSLHTRIANLELPKEWYTRQELYQDVWDVDRKLQACRSLLSVMRRIPFETMAEIFEYYLAPGGKGRSIMKEKDDEEGDDEDEDDEDEDDEDGPGRTPSPGLLCRVCRYWKAVATTTPSLWSNIHIRAQEQKVGGYPLVKSTHVRGILSWMDRVTSHPWSLTVQATRHRGAFARDGSAVPLSQLLNRPASLHLRRLQIDANQFSVGLGQITFPRVTSVVVDCDHGDDRDDPQLPDLPSMPALTKAVLCCVLRTSYILPHIPWSQLTHLFLGRAVEIPQWRAIFKLCTALQQGCFHIMDVHPDSDIMYSEPAQVTLPDLTDLTFLYMSPFMEPLNGVSLPSLSKLQLFTGWAEPSWDFLNPDLFQNLTHLSLVNCSWAEHDTLIPILKTVPQLAELFFSLTIGFEVVFNFLAFGHEGKFNLRSLRALGIHMDMERVLEPVDGEGGRGTEAEESADESTPFPFQALTNFISSRTQAVQRGDFANRPHSLTLLQKLVLRVDTADWADKMVLKLREEVVPYDKYGLRTLVFGPQDNTSTWGTDFTHWLMQHRHWDEGFIDIIRGVEQYSLYPGDPKDPLSE</sequence>
<keyword evidence="3" id="KW-1185">Reference proteome</keyword>
<evidence type="ECO:0000313" key="2">
    <source>
        <dbReference type="EMBL" id="RXW20498.1"/>
    </source>
</evidence>
<dbReference type="OrthoDB" id="2820030at2759"/>
<comment type="caution">
    <text evidence="2">The sequence shown here is derived from an EMBL/GenBank/DDBJ whole genome shotgun (WGS) entry which is preliminary data.</text>
</comment>
<gene>
    <name evidence="2" type="ORF">EST38_g5350</name>
</gene>
<protein>
    <recommendedName>
        <fullName evidence="4">F-box domain-containing protein</fullName>
    </recommendedName>
</protein>
<dbReference type="EMBL" id="SDEE01000146">
    <property type="protein sequence ID" value="RXW20498.1"/>
    <property type="molecule type" value="Genomic_DNA"/>
</dbReference>
<feature type="region of interest" description="Disordered" evidence="1">
    <location>
        <begin position="114"/>
        <end position="146"/>
    </location>
</feature>